<protein>
    <submittedName>
        <fullName evidence="2">Uncharacterized protein</fullName>
    </submittedName>
</protein>
<feature type="region of interest" description="Disordered" evidence="1">
    <location>
        <begin position="186"/>
        <end position="205"/>
    </location>
</feature>
<sequence>MFDSLQAFEHWLEAITRHRLYRQWQLSLGIRGPLSSGPGNTGLPNGLLADEIKRVDGVGTRSLIIGGRRSGGKEDTLGGNGSGELSINERPCSTSFQIKDIPDLPSKSNIVNNKVLMTTSQSSGCVEQLGSYQTAKEASREGAFSSSDSLVHKAVTESLPPSQTTPKMSSMPADALSESMKSLISISSPSPLSQTPGSGGLRSGSNSTLMRYRCALFELFMFTVLNRNQFSVHPFYDTWA</sequence>
<accession>A0A3S4ZF68</accession>
<dbReference type="AlphaFoldDB" id="A0A3S4ZF68"/>
<keyword evidence="3" id="KW-1185">Reference proteome</keyword>
<evidence type="ECO:0000313" key="3">
    <source>
        <dbReference type="Proteomes" id="UP000784294"/>
    </source>
</evidence>
<proteinExistence type="predicted"/>
<organism evidence="2 3">
    <name type="scientific">Protopolystoma xenopodis</name>
    <dbReference type="NCBI Taxonomy" id="117903"/>
    <lineage>
        <taxon>Eukaryota</taxon>
        <taxon>Metazoa</taxon>
        <taxon>Spiralia</taxon>
        <taxon>Lophotrochozoa</taxon>
        <taxon>Platyhelminthes</taxon>
        <taxon>Monogenea</taxon>
        <taxon>Polyopisthocotylea</taxon>
        <taxon>Polystomatidea</taxon>
        <taxon>Polystomatidae</taxon>
        <taxon>Protopolystoma</taxon>
    </lineage>
</organism>
<gene>
    <name evidence="2" type="ORF">PXEA_LOCUS3379</name>
</gene>
<evidence type="ECO:0000256" key="1">
    <source>
        <dbReference type="SAM" id="MobiDB-lite"/>
    </source>
</evidence>
<evidence type="ECO:0000313" key="2">
    <source>
        <dbReference type="EMBL" id="VEL09939.1"/>
    </source>
</evidence>
<name>A0A3S4ZF68_9PLAT</name>
<comment type="caution">
    <text evidence="2">The sequence shown here is derived from an EMBL/GenBank/DDBJ whole genome shotgun (WGS) entry which is preliminary data.</text>
</comment>
<feature type="region of interest" description="Disordered" evidence="1">
    <location>
        <begin position="66"/>
        <end position="88"/>
    </location>
</feature>
<dbReference type="EMBL" id="CAAALY010007620">
    <property type="protein sequence ID" value="VEL09939.1"/>
    <property type="molecule type" value="Genomic_DNA"/>
</dbReference>
<reference evidence="2" key="1">
    <citation type="submission" date="2018-11" db="EMBL/GenBank/DDBJ databases">
        <authorList>
            <consortium name="Pathogen Informatics"/>
        </authorList>
    </citation>
    <scope>NUCLEOTIDE SEQUENCE</scope>
</reference>
<dbReference type="Proteomes" id="UP000784294">
    <property type="component" value="Unassembled WGS sequence"/>
</dbReference>